<keyword evidence="1" id="KW-0812">Transmembrane</keyword>
<dbReference type="Proteomes" id="UP000541810">
    <property type="component" value="Unassembled WGS sequence"/>
</dbReference>
<evidence type="ECO:0000313" key="2">
    <source>
        <dbReference type="EMBL" id="MBB6431472.1"/>
    </source>
</evidence>
<dbReference type="AlphaFoldDB" id="A0A7X0H8Y4"/>
<gene>
    <name evidence="2" type="ORF">HNQ40_003278</name>
</gene>
<keyword evidence="1" id="KW-1133">Transmembrane helix</keyword>
<dbReference type="Pfam" id="PF07963">
    <property type="entry name" value="N_methyl"/>
    <property type="match status" value="1"/>
</dbReference>
<sequence length="192" mass="20650">MRNTLASSRAGFSLIEILVVISIIALLLALGAVGMSKMREQAQVEKIRVLLQQLAGVETEYRAQTNGKFPDDDSSNSSTAGVNNSIEWFVEQVEAQPITQEMIEKTVNRAFYSPTDGGTPGTVVDAWGLEIEYRELSDGSATATSNGTNAQFPPYAQPFFASAGPDGLWGDHSVLADPDDAAADNIYSFELP</sequence>
<name>A0A7X0H8Y4_9BACT</name>
<dbReference type="RefSeq" id="WP_184678937.1">
    <property type="nucleotide sequence ID" value="NZ_JACHGY010000001.1"/>
</dbReference>
<dbReference type="Gene3D" id="3.30.700.10">
    <property type="entry name" value="Glycoprotein, Type 4 Pilin"/>
    <property type="match status" value="1"/>
</dbReference>
<keyword evidence="3" id="KW-1185">Reference proteome</keyword>
<dbReference type="NCBIfam" id="TIGR02532">
    <property type="entry name" value="IV_pilin_GFxxxE"/>
    <property type="match status" value="1"/>
</dbReference>
<accession>A0A7X0H8Y4</accession>
<protein>
    <submittedName>
        <fullName evidence="2">Prepilin-type N-terminal cleavage/methylation domain-containing protein</fullName>
    </submittedName>
</protein>
<dbReference type="InterPro" id="IPR045584">
    <property type="entry name" value="Pilin-like"/>
</dbReference>
<evidence type="ECO:0000313" key="3">
    <source>
        <dbReference type="Proteomes" id="UP000541810"/>
    </source>
</evidence>
<dbReference type="EMBL" id="JACHGY010000001">
    <property type="protein sequence ID" value="MBB6431472.1"/>
    <property type="molecule type" value="Genomic_DNA"/>
</dbReference>
<dbReference type="SUPFAM" id="SSF54523">
    <property type="entry name" value="Pili subunits"/>
    <property type="match status" value="1"/>
</dbReference>
<dbReference type="PROSITE" id="PS00409">
    <property type="entry name" value="PROKAR_NTER_METHYL"/>
    <property type="match status" value="1"/>
</dbReference>
<dbReference type="InterPro" id="IPR012902">
    <property type="entry name" value="N_methyl_site"/>
</dbReference>
<keyword evidence="1" id="KW-0472">Membrane</keyword>
<reference evidence="2 3" key="1">
    <citation type="submission" date="2020-08" db="EMBL/GenBank/DDBJ databases">
        <title>Genomic Encyclopedia of Type Strains, Phase IV (KMG-IV): sequencing the most valuable type-strain genomes for metagenomic binning, comparative biology and taxonomic classification.</title>
        <authorList>
            <person name="Goeker M."/>
        </authorList>
    </citation>
    <scope>NUCLEOTIDE SEQUENCE [LARGE SCALE GENOMIC DNA]</scope>
    <source>
        <strain evidence="2 3">DSM 103725</strain>
    </source>
</reference>
<organism evidence="2 3">
    <name type="scientific">Algisphaera agarilytica</name>
    <dbReference type="NCBI Taxonomy" id="1385975"/>
    <lineage>
        <taxon>Bacteria</taxon>
        <taxon>Pseudomonadati</taxon>
        <taxon>Planctomycetota</taxon>
        <taxon>Phycisphaerae</taxon>
        <taxon>Phycisphaerales</taxon>
        <taxon>Phycisphaeraceae</taxon>
        <taxon>Algisphaera</taxon>
    </lineage>
</organism>
<proteinExistence type="predicted"/>
<dbReference type="PANTHER" id="PTHR30093">
    <property type="entry name" value="GENERAL SECRETION PATHWAY PROTEIN G"/>
    <property type="match status" value="1"/>
</dbReference>
<comment type="caution">
    <text evidence="2">The sequence shown here is derived from an EMBL/GenBank/DDBJ whole genome shotgun (WGS) entry which is preliminary data.</text>
</comment>
<evidence type="ECO:0000256" key="1">
    <source>
        <dbReference type="SAM" id="Phobius"/>
    </source>
</evidence>
<feature type="transmembrane region" description="Helical" evidence="1">
    <location>
        <begin position="12"/>
        <end position="33"/>
    </location>
</feature>